<protein>
    <recommendedName>
        <fullName evidence="7">AP2/ERF domain-containing protein</fullName>
    </recommendedName>
</protein>
<evidence type="ECO:0000256" key="3">
    <source>
        <dbReference type="ARBA" id="ARBA00023125"/>
    </source>
</evidence>
<dbReference type="FunFam" id="3.30.730.10:FF:000001">
    <property type="entry name" value="Ethylene-responsive transcription factor 2"/>
    <property type="match status" value="1"/>
</dbReference>
<evidence type="ECO:0000256" key="5">
    <source>
        <dbReference type="ARBA" id="ARBA00023242"/>
    </source>
</evidence>
<evidence type="ECO:0000313" key="9">
    <source>
        <dbReference type="Proteomes" id="UP001497457"/>
    </source>
</evidence>
<feature type="compositionally biased region" description="Low complexity" evidence="6">
    <location>
        <begin position="203"/>
        <end position="212"/>
    </location>
</feature>
<reference evidence="9" key="1">
    <citation type="submission" date="2024-06" db="EMBL/GenBank/DDBJ databases">
        <authorList>
            <person name="Ryan C."/>
        </authorList>
    </citation>
    <scope>NUCLEOTIDE SEQUENCE [LARGE SCALE GENOMIC DNA]</scope>
</reference>
<dbReference type="SMART" id="SM00380">
    <property type="entry name" value="AP2"/>
    <property type="match status" value="1"/>
</dbReference>
<dbReference type="PROSITE" id="PS51032">
    <property type="entry name" value="AP2_ERF"/>
    <property type="match status" value="1"/>
</dbReference>
<dbReference type="EMBL" id="OZ075113">
    <property type="protein sequence ID" value="CAL5020554.1"/>
    <property type="molecule type" value="Genomic_DNA"/>
</dbReference>
<feature type="compositionally biased region" description="Low complexity" evidence="6">
    <location>
        <begin position="220"/>
        <end position="229"/>
    </location>
</feature>
<feature type="domain" description="AP2/ERF" evidence="7">
    <location>
        <begin position="125"/>
        <end position="182"/>
    </location>
</feature>
<dbReference type="Pfam" id="PF00847">
    <property type="entry name" value="AP2"/>
    <property type="match status" value="1"/>
</dbReference>
<evidence type="ECO:0000256" key="6">
    <source>
        <dbReference type="SAM" id="MobiDB-lite"/>
    </source>
</evidence>
<accession>A0ABC9CG78</accession>
<dbReference type="GO" id="GO:0003677">
    <property type="term" value="F:DNA binding"/>
    <property type="evidence" value="ECO:0007669"/>
    <property type="project" value="UniProtKB-KW"/>
</dbReference>
<keyword evidence="9" id="KW-1185">Reference proteome</keyword>
<keyword evidence="3" id="KW-0238">DNA-binding</keyword>
<keyword evidence="2" id="KW-0805">Transcription regulation</keyword>
<dbReference type="InterPro" id="IPR036955">
    <property type="entry name" value="AP2/ERF_dom_sf"/>
</dbReference>
<gene>
    <name evidence="8" type="ORF">URODEC1_LOCUS75445</name>
</gene>
<dbReference type="SUPFAM" id="SSF54171">
    <property type="entry name" value="DNA-binding domain"/>
    <property type="match status" value="1"/>
</dbReference>
<dbReference type="InterPro" id="IPR016177">
    <property type="entry name" value="DNA-bd_dom_sf"/>
</dbReference>
<dbReference type="AlphaFoldDB" id="A0ABC9CG78"/>
<dbReference type="Gene3D" id="3.30.730.10">
    <property type="entry name" value="AP2/ERF domain"/>
    <property type="match status" value="1"/>
</dbReference>
<dbReference type="Proteomes" id="UP001497457">
    <property type="component" value="Chromosome 3rd"/>
</dbReference>
<evidence type="ECO:0000313" key="8">
    <source>
        <dbReference type="EMBL" id="CAL5020554.1"/>
    </source>
</evidence>
<dbReference type="InterPro" id="IPR050913">
    <property type="entry name" value="AP2/ERF_ERF"/>
</dbReference>
<proteinExistence type="predicted"/>
<comment type="subcellular location">
    <subcellularLocation>
        <location evidence="1">Nucleus</location>
    </subcellularLocation>
</comment>
<feature type="region of interest" description="Disordered" evidence="6">
    <location>
        <begin position="192"/>
        <end position="246"/>
    </location>
</feature>
<evidence type="ECO:0000259" key="7">
    <source>
        <dbReference type="PROSITE" id="PS51032"/>
    </source>
</evidence>
<feature type="compositionally biased region" description="Low complexity" evidence="6">
    <location>
        <begin position="18"/>
        <end position="29"/>
    </location>
</feature>
<dbReference type="PANTHER" id="PTHR31194">
    <property type="entry name" value="SHN SHINE , DNA BINDING / TRANSCRIPTION FACTOR"/>
    <property type="match status" value="1"/>
</dbReference>
<keyword evidence="4" id="KW-0804">Transcription</keyword>
<reference evidence="8 9" key="2">
    <citation type="submission" date="2024-10" db="EMBL/GenBank/DDBJ databases">
        <authorList>
            <person name="Ryan C."/>
        </authorList>
    </citation>
    <scope>NUCLEOTIDE SEQUENCE [LARGE SCALE GENOMIC DNA]</scope>
</reference>
<dbReference type="CDD" id="cd00018">
    <property type="entry name" value="AP2"/>
    <property type="match status" value="1"/>
</dbReference>
<organism evidence="8 9">
    <name type="scientific">Urochloa decumbens</name>
    <dbReference type="NCBI Taxonomy" id="240449"/>
    <lineage>
        <taxon>Eukaryota</taxon>
        <taxon>Viridiplantae</taxon>
        <taxon>Streptophyta</taxon>
        <taxon>Embryophyta</taxon>
        <taxon>Tracheophyta</taxon>
        <taxon>Spermatophyta</taxon>
        <taxon>Magnoliopsida</taxon>
        <taxon>Liliopsida</taxon>
        <taxon>Poales</taxon>
        <taxon>Poaceae</taxon>
        <taxon>PACMAD clade</taxon>
        <taxon>Panicoideae</taxon>
        <taxon>Panicodae</taxon>
        <taxon>Paniceae</taxon>
        <taxon>Melinidinae</taxon>
        <taxon>Urochloa</taxon>
    </lineage>
</organism>
<keyword evidence="5" id="KW-0539">Nucleus</keyword>
<dbReference type="PANTHER" id="PTHR31194:SF166">
    <property type="entry name" value="PATHOGENESIS-RELATED GENES TRANSCRIPTIONAL ACTIVATOR PTI6"/>
    <property type="match status" value="1"/>
</dbReference>
<dbReference type="InterPro" id="IPR001471">
    <property type="entry name" value="AP2/ERF_dom"/>
</dbReference>
<name>A0ABC9CG78_9POAL</name>
<sequence length="322" mass="33871">MRVLAAVVAAQVDPRPPAMSSSSDSLASGRSRRAGLVLARPKRVRVYFVDADATDTDSSGDEDERARRRVREVIDIDVEAAASARAAAAARALVPPRKRPLPSTASASAAALARRRASGAAFRRPFRGVRLRPWGKYAAEIRDAVQNKRVWLGTFDTAEEAAAVYDDAALRLKGSQAVVNFPAAPVAPPFSPGMKLRPRRGTPRYAATAAARPEADDGDALASPLAQAPSPAPLEPEPEPQASAADTFCPFASPTSVLRYGSDDAAPALPAFGFLYGELGDIGAAAAPSKAAAAEFDWLPWWEGEEFVTATTPLADVAVSVI</sequence>
<evidence type="ECO:0000256" key="4">
    <source>
        <dbReference type="ARBA" id="ARBA00023163"/>
    </source>
</evidence>
<feature type="region of interest" description="Disordered" evidence="6">
    <location>
        <begin position="12"/>
        <end position="32"/>
    </location>
</feature>
<evidence type="ECO:0000256" key="2">
    <source>
        <dbReference type="ARBA" id="ARBA00023015"/>
    </source>
</evidence>
<dbReference type="PRINTS" id="PR00367">
    <property type="entry name" value="ETHRSPELEMNT"/>
</dbReference>
<dbReference type="GO" id="GO:0005634">
    <property type="term" value="C:nucleus"/>
    <property type="evidence" value="ECO:0007669"/>
    <property type="project" value="UniProtKB-SubCell"/>
</dbReference>
<evidence type="ECO:0000256" key="1">
    <source>
        <dbReference type="ARBA" id="ARBA00004123"/>
    </source>
</evidence>